<evidence type="ECO:0000256" key="4">
    <source>
        <dbReference type="ARBA" id="ARBA00011738"/>
    </source>
</evidence>
<evidence type="ECO:0000259" key="15">
    <source>
        <dbReference type="SMART" id="SM01329"/>
    </source>
</evidence>
<feature type="domain" description="Isopropylmalate dehydrogenase-like" evidence="15">
    <location>
        <begin position="8"/>
        <end position="356"/>
    </location>
</feature>
<keyword evidence="13" id="KW-0100">Branched-chain amino acid biosynthesis</keyword>
<keyword evidence="9" id="KW-0460">Magnesium</keyword>
<dbReference type="GO" id="GO:0051287">
    <property type="term" value="F:NAD binding"/>
    <property type="evidence" value="ECO:0007669"/>
    <property type="project" value="InterPro"/>
</dbReference>
<accession>A0A371B6N7</accession>
<evidence type="ECO:0000256" key="7">
    <source>
        <dbReference type="ARBA" id="ARBA00022605"/>
    </source>
</evidence>
<dbReference type="InterPro" id="IPR050501">
    <property type="entry name" value="ICDH/IPMDH"/>
</dbReference>
<comment type="cofactor">
    <cofactor evidence="1">
        <name>Mn(2+)</name>
        <dbReference type="ChEBI" id="CHEBI:29035"/>
    </cofactor>
</comment>
<evidence type="ECO:0000313" key="17">
    <source>
        <dbReference type="Proteomes" id="UP000263993"/>
    </source>
</evidence>
<evidence type="ECO:0000256" key="5">
    <source>
        <dbReference type="ARBA" id="ARBA00013101"/>
    </source>
</evidence>
<dbReference type="Gene3D" id="3.40.718.10">
    <property type="entry name" value="Isopropylmalate Dehydrogenase"/>
    <property type="match status" value="1"/>
</dbReference>
<evidence type="ECO:0000256" key="1">
    <source>
        <dbReference type="ARBA" id="ARBA00001936"/>
    </source>
</evidence>
<dbReference type="PANTHER" id="PTHR43275">
    <property type="entry name" value="D-MALATE DEHYDROGENASE [DECARBOXYLATING]"/>
    <property type="match status" value="1"/>
</dbReference>
<evidence type="ECO:0000256" key="13">
    <source>
        <dbReference type="ARBA" id="ARBA00023304"/>
    </source>
</evidence>
<dbReference type="Pfam" id="PF00180">
    <property type="entry name" value="Iso_dh"/>
    <property type="match status" value="1"/>
</dbReference>
<gene>
    <name evidence="16" type="ORF">DXH78_00030</name>
</gene>
<dbReference type="PROSITE" id="PS00470">
    <property type="entry name" value="IDH_IMDH"/>
    <property type="match status" value="1"/>
</dbReference>
<dbReference type="InterPro" id="IPR024084">
    <property type="entry name" value="IsoPropMal-DH-like_dom"/>
</dbReference>
<proteinExistence type="inferred from homology"/>
<evidence type="ECO:0000256" key="11">
    <source>
        <dbReference type="ARBA" id="ARBA00023027"/>
    </source>
</evidence>
<dbReference type="InterPro" id="IPR019818">
    <property type="entry name" value="IsoCit/isopropylmalate_DH_CS"/>
</dbReference>
<evidence type="ECO:0000256" key="10">
    <source>
        <dbReference type="ARBA" id="ARBA00023002"/>
    </source>
</evidence>
<protein>
    <recommendedName>
        <fullName evidence="5">3-isopropylmalate dehydrogenase</fullName>
        <ecNumber evidence="5">1.1.1.85</ecNumber>
    </recommendedName>
    <alternativeName>
        <fullName evidence="14">3-IPM-DH</fullName>
    </alternativeName>
</protein>
<keyword evidence="6" id="KW-0432">Leucine biosynthesis</keyword>
<keyword evidence="8" id="KW-0479">Metal-binding</keyword>
<organism evidence="16 17">
    <name type="scientific">Undibacter mobilis</name>
    <dbReference type="NCBI Taxonomy" id="2292256"/>
    <lineage>
        <taxon>Bacteria</taxon>
        <taxon>Pseudomonadati</taxon>
        <taxon>Pseudomonadota</taxon>
        <taxon>Alphaproteobacteria</taxon>
        <taxon>Hyphomicrobiales</taxon>
        <taxon>Nitrobacteraceae</taxon>
        <taxon>Undibacter</taxon>
    </lineage>
</organism>
<dbReference type="OrthoDB" id="9767905at2"/>
<reference evidence="17" key="1">
    <citation type="submission" date="2018-08" db="EMBL/GenBank/DDBJ databases">
        <authorList>
            <person name="Kim S.-J."/>
            <person name="Jung G.-Y."/>
        </authorList>
    </citation>
    <scope>NUCLEOTIDE SEQUENCE [LARGE SCALE GENOMIC DNA]</scope>
    <source>
        <strain evidence="17">GY_H</strain>
    </source>
</reference>
<keyword evidence="12" id="KW-0464">Manganese</keyword>
<comment type="cofactor">
    <cofactor evidence="2">
        <name>Mg(2+)</name>
        <dbReference type="ChEBI" id="CHEBI:18420"/>
    </cofactor>
</comment>
<comment type="similarity">
    <text evidence="3">Belongs to the isocitrate and isopropylmalate dehydrogenases family. LeuB type 1 subfamily.</text>
</comment>
<dbReference type="GO" id="GO:0009098">
    <property type="term" value="P:L-leucine biosynthetic process"/>
    <property type="evidence" value="ECO:0007669"/>
    <property type="project" value="UniProtKB-KW"/>
</dbReference>
<keyword evidence="7" id="KW-0028">Amino-acid biosynthesis</keyword>
<dbReference type="RefSeq" id="WP_115515141.1">
    <property type="nucleotide sequence ID" value="NZ_QRGO01000001.1"/>
</dbReference>
<evidence type="ECO:0000256" key="2">
    <source>
        <dbReference type="ARBA" id="ARBA00001946"/>
    </source>
</evidence>
<keyword evidence="17" id="KW-1185">Reference proteome</keyword>
<dbReference type="PANTHER" id="PTHR43275:SF1">
    <property type="entry name" value="D-MALATE DEHYDROGENASE [DECARBOXYLATING]"/>
    <property type="match status" value="1"/>
</dbReference>
<evidence type="ECO:0000256" key="3">
    <source>
        <dbReference type="ARBA" id="ARBA00008319"/>
    </source>
</evidence>
<dbReference type="EC" id="1.1.1.85" evidence="5"/>
<dbReference type="SMART" id="SM01329">
    <property type="entry name" value="Iso_dh"/>
    <property type="match status" value="1"/>
</dbReference>
<evidence type="ECO:0000256" key="8">
    <source>
        <dbReference type="ARBA" id="ARBA00022723"/>
    </source>
</evidence>
<name>A0A371B6N7_9BRAD</name>
<evidence type="ECO:0000313" key="16">
    <source>
        <dbReference type="EMBL" id="RDV03113.1"/>
    </source>
</evidence>
<evidence type="ECO:0000256" key="9">
    <source>
        <dbReference type="ARBA" id="ARBA00022842"/>
    </source>
</evidence>
<comment type="caution">
    <text evidence="16">The sequence shown here is derived from an EMBL/GenBank/DDBJ whole genome shotgun (WGS) entry which is preliminary data.</text>
</comment>
<comment type="subunit">
    <text evidence="4">Homodimer.</text>
</comment>
<evidence type="ECO:0000256" key="12">
    <source>
        <dbReference type="ARBA" id="ARBA00023211"/>
    </source>
</evidence>
<dbReference type="AlphaFoldDB" id="A0A371B6N7"/>
<dbReference type="GO" id="GO:0003862">
    <property type="term" value="F:3-isopropylmalate dehydrogenase activity"/>
    <property type="evidence" value="ECO:0007669"/>
    <property type="project" value="UniProtKB-EC"/>
</dbReference>
<keyword evidence="10" id="KW-0560">Oxidoreductase</keyword>
<dbReference type="EMBL" id="QRGO01000001">
    <property type="protein sequence ID" value="RDV03113.1"/>
    <property type="molecule type" value="Genomic_DNA"/>
</dbReference>
<dbReference type="Proteomes" id="UP000263993">
    <property type="component" value="Unassembled WGS sequence"/>
</dbReference>
<evidence type="ECO:0000256" key="6">
    <source>
        <dbReference type="ARBA" id="ARBA00022430"/>
    </source>
</evidence>
<dbReference type="SUPFAM" id="SSF53659">
    <property type="entry name" value="Isocitrate/Isopropylmalate dehydrogenase-like"/>
    <property type="match status" value="1"/>
</dbReference>
<keyword evidence="11" id="KW-0520">NAD</keyword>
<evidence type="ECO:0000256" key="14">
    <source>
        <dbReference type="ARBA" id="ARBA00033138"/>
    </source>
</evidence>
<dbReference type="GO" id="GO:0000287">
    <property type="term" value="F:magnesium ion binding"/>
    <property type="evidence" value="ECO:0007669"/>
    <property type="project" value="InterPro"/>
</dbReference>
<dbReference type="FunFam" id="3.40.718.10:FF:000006">
    <property type="entry name" value="3-isopropylmalate dehydrogenase"/>
    <property type="match status" value="1"/>
</dbReference>
<sequence length="361" mass="39106">MSANSAFHICVLPGDGIGHEVMKPALDVLRRIEDTTPSLKFRFSQAPAGAEEYKATGKSMSEATIKLAGEADAILLGACGMPSIRYPDGTEIMPQVELRFIYDLYAGVRPARLVPGVPSPIVGAHEHGIDFVLVRESTEGLFASMGKGVTTHDEARETLVVTRKTTERLFDFCLRLAQRRKTRGKPGRLTLVDKANVFKAFNWQREIFDVRKAKFPDVATDKLYVDACAAMMVKKPWDFDVMVMENMFGDILSDLAAGLIGGLGMAPSADIGDTHAVFQPCHGTAPDIMGQGKANPTAMILSTAMMLDWLADKHDHQPAAEAALRIEKAVDDAYRTGLKPMEYGGSDGTATISKAVMTALG</sequence>